<dbReference type="SUPFAM" id="SSF53448">
    <property type="entry name" value="Nucleotide-diphospho-sugar transferases"/>
    <property type="match status" value="1"/>
</dbReference>
<evidence type="ECO:0000259" key="3">
    <source>
        <dbReference type="Pfam" id="PF00483"/>
    </source>
</evidence>
<dbReference type="RefSeq" id="WP_377125080.1">
    <property type="nucleotide sequence ID" value="NZ_JBHRSD010000023.1"/>
</dbReference>
<keyword evidence="5" id="KW-1185">Reference proteome</keyword>
<dbReference type="Gene3D" id="3.90.550.10">
    <property type="entry name" value="Spore Coat Polysaccharide Biosynthesis Protein SpsA, Chain A"/>
    <property type="match status" value="1"/>
</dbReference>
<proteinExistence type="predicted"/>
<accession>A0ABV7CLI2</accession>
<dbReference type="InterPro" id="IPR029044">
    <property type="entry name" value="Nucleotide-diphossugar_trans"/>
</dbReference>
<comment type="caution">
    <text evidence="4">The sequence shown here is derived from an EMBL/GenBank/DDBJ whole genome shotgun (WGS) entry which is preliminary data.</text>
</comment>
<evidence type="ECO:0000313" key="5">
    <source>
        <dbReference type="Proteomes" id="UP001595453"/>
    </source>
</evidence>
<dbReference type="InterPro" id="IPR050065">
    <property type="entry name" value="GlmU-like"/>
</dbReference>
<organism evidence="4 5">
    <name type="scientific">Pseudoalteromonas fenneropenaei</name>
    <dbReference type="NCBI Taxonomy" id="1737459"/>
    <lineage>
        <taxon>Bacteria</taxon>
        <taxon>Pseudomonadati</taxon>
        <taxon>Pseudomonadota</taxon>
        <taxon>Gammaproteobacteria</taxon>
        <taxon>Alteromonadales</taxon>
        <taxon>Pseudoalteromonadaceae</taxon>
        <taxon>Pseudoalteromonas</taxon>
    </lineage>
</organism>
<dbReference type="Proteomes" id="UP001595453">
    <property type="component" value="Unassembled WGS sequence"/>
</dbReference>
<dbReference type="EMBL" id="JBHRSD010000023">
    <property type="protein sequence ID" value="MFC3033520.1"/>
    <property type="molecule type" value="Genomic_DNA"/>
</dbReference>
<dbReference type="PANTHER" id="PTHR43584:SF8">
    <property type="entry name" value="N-ACETYLMURAMATE ALPHA-1-PHOSPHATE URIDYLYLTRANSFERASE"/>
    <property type="match status" value="1"/>
</dbReference>
<evidence type="ECO:0000256" key="2">
    <source>
        <dbReference type="ARBA" id="ARBA00022695"/>
    </source>
</evidence>
<name>A0ABV7CLI2_9GAMM</name>
<reference evidence="5" key="1">
    <citation type="journal article" date="2019" name="Int. J. Syst. Evol. Microbiol.">
        <title>The Global Catalogue of Microorganisms (GCM) 10K type strain sequencing project: providing services to taxonomists for standard genome sequencing and annotation.</title>
        <authorList>
            <consortium name="The Broad Institute Genomics Platform"/>
            <consortium name="The Broad Institute Genome Sequencing Center for Infectious Disease"/>
            <person name="Wu L."/>
            <person name="Ma J."/>
        </authorList>
    </citation>
    <scope>NUCLEOTIDE SEQUENCE [LARGE SCALE GENOMIC DNA]</scope>
    <source>
        <strain evidence="5">KCTC 42730</strain>
    </source>
</reference>
<evidence type="ECO:0000256" key="1">
    <source>
        <dbReference type="ARBA" id="ARBA00022679"/>
    </source>
</evidence>
<protein>
    <submittedName>
        <fullName evidence="4">Sugar phosphate nucleotidyltransferase</fullName>
    </submittedName>
</protein>
<keyword evidence="2" id="KW-0548">Nucleotidyltransferase</keyword>
<gene>
    <name evidence="4" type="ORF">ACFOEE_13415</name>
</gene>
<keyword evidence="1" id="KW-0808">Transferase</keyword>
<dbReference type="PANTHER" id="PTHR43584">
    <property type="entry name" value="NUCLEOTIDYL TRANSFERASE"/>
    <property type="match status" value="1"/>
</dbReference>
<dbReference type="InterPro" id="IPR005835">
    <property type="entry name" value="NTP_transferase_dom"/>
</dbReference>
<evidence type="ECO:0000313" key="4">
    <source>
        <dbReference type="EMBL" id="MFC3033520.1"/>
    </source>
</evidence>
<sequence>MQKEVGAATEVSLFILAGGLGSRFGGGKQIANLPGFDCTIMELSILDAYAAGVTRVVLIINAAVRKVVEQQILARLPPRLQVELVEQHISDLPEPYQHLALSREKPWGTGHALWCARHQITGPSIVITADDHYGDHAYQQLVEHFKSAPDCGTMVAYPLQHTLSAQGGVNRGICQLQHGKLQSVVEHTNITLSDELLHGVAPDGTKVELAENALASMTIWGITPAFVPVLNADFLEFLNTYDNGVRKEYYLPDGIQQAIDQHQLEIQVYTATQPWLGITYREELNHVAEQIHELRHG</sequence>
<feature type="domain" description="Nucleotidyl transferase" evidence="3">
    <location>
        <begin position="15"/>
        <end position="158"/>
    </location>
</feature>
<dbReference type="Pfam" id="PF00483">
    <property type="entry name" value="NTP_transferase"/>
    <property type="match status" value="1"/>
</dbReference>